<dbReference type="EMBL" id="GL732532">
    <property type="protein sequence ID" value="EFX85423.1"/>
    <property type="molecule type" value="Genomic_DNA"/>
</dbReference>
<feature type="compositionally biased region" description="Low complexity" evidence="1">
    <location>
        <begin position="387"/>
        <end position="397"/>
    </location>
</feature>
<dbReference type="OrthoDB" id="6364397at2759"/>
<evidence type="ECO:0000256" key="1">
    <source>
        <dbReference type="SAM" id="MobiDB-lite"/>
    </source>
</evidence>
<gene>
    <name evidence="2" type="ORF">DAPPUDRAFT_238096</name>
</gene>
<dbReference type="HOGENOM" id="CLU_550141_0_0_1"/>
<dbReference type="KEGG" id="dpx:DAPPUDRAFT_238096"/>
<evidence type="ECO:0000313" key="3">
    <source>
        <dbReference type="Proteomes" id="UP000000305"/>
    </source>
</evidence>
<dbReference type="Proteomes" id="UP000000305">
    <property type="component" value="Unassembled WGS sequence"/>
</dbReference>
<proteinExistence type="predicted"/>
<protein>
    <submittedName>
        <fullName evidence="2">Uncharacterized protein</fullName>
    </submittedName>
</protein>
<reference evidence="2 3" key="1">
    <citation type="journal article" date="2011" name="Science">
        <title>The ecoresponsive genome of Daphnia pulex.</title>
        <authorList>
            <person name="Colbourne J.K."/>
            <person name="Pfrender M.E."/>
            <person name="Gilbert D."/>
            <person name="Thomas W.K."/>
            <person name="Tucker A."/>
            <person name="Oakley T.H."/>
            <person name="Tokishita S."/>
            <person name="Aerts A."/>
            <person name="Arnold G.J."/>
            <person name="Basu M.K."/>
            <person name="Bauer D.J."/>
            <person name="Caceres C.E."/>
            <person name="Carmel L."/>
            <person name="Casola C."/>
            <person name="Choi J.H."/>
            <person name="Detter J.C."/>
            <person name="Dong Q."/>
            <person name="Dusheyko S."/>
            <person name="Eads B.D."/>
            <person name="Frohlich T."/>
            <person name="Geiler-Samerotte K.A."/>
            <person name="Gerlach D."/>
            <person name="Hatcher P."/>
            <person name="Jogdeo S."/>
            <person name="Krijgsveld J."/>
            <person name="Kriventseva E.V."/>
            <person name="Kultz D."/>
            <person name="Laforsch C."/>
            <person name="Lindquist E."/>
            <person name="Lopez J."/>
            <person name="Manak J.R."/>
            <person name="Muller J."/>
            <person name="Pangilinan J."/>
            <person name="Patwardhan R.P."/>
            <person name="Pitluck S."/>
            <person name="Pritham E.J."/>
            <person name="Rechtsteiner A."/>
            <person name="Rho M."/>
            <person name="Rogozin I.B."/>
            <person name="Sakarya O."/>
            <person name="Salamov A."/>
            <person name="Schaack S."/>
            <person name="Shapiro H."/>
            <person name="Shiga Y."/>
            <person name="Skalitzky C."/>
            <person name="Smith Z."/>
            <person name="Souvorov A."/>
            <person name="Sung W."/>
            <person name="Tang Z."/>
            <person name="Tsuchiya D."/>
            <person name="Tu H."/>
            <person name="Vos H."/>
            <person name="Wang M."/>
            <person name="Wolf Y.I."/>
            <person name="Yamagata H."/>
            <person name="Yamada T."/>
            <person name="Ye Y."/>
            <person name="Shaw J.R."/>
            <person name="Andrews J."/>
            <person name="Crease T.J."/>
            <person name="Tang H."/>
            <person name="Lucas S.M."/>
            <person name="Robertson H.M."/>
            <person name="Bork P."/>
            <person name="Koonin E.V."/>
            <person name="Zdobnov E.M."/>
            <person name="Grigoriev I.V."/>
            <person name="Lynch M."/>
            <person name="Boore J.L."/>
        </authorList>
    </citation>
    <scope>NUCLEOTIDE SEQUENCE [LARGE SCALE GENOMIC DNA]</scope>
</reference>
<feature type="compositionally biased region" description="Low complexity" evidence="1">
    <location>
        <begin position="351"/>
        <end position="374"/>
    </location>
</feature>
<keyword evidence="3" id="KW-1185">Reference proteome</keyword>
<feature type="compositionally biased region" description="Polar residues" evidence="1">
    <location>
        <begin position="398"/>
        <end position="434"/>
    </location>
</feature>
<sequence>MLIDSERCGLIESLENPVPSLSVVYYFVGTTITDADSYHVSPVGWKSMQESDRVNYCPNGLQSLHHIRSGVAGGTAGGSRANWDQQQQGQFRPFGSDKPCSVLVNETMNQNDAQVIVERILITADTMGNSFSSSSFTGGSNQQLDTWAAQACGQMQNIVGYLKSACQFSLSASSISSTGSTSSTELAAQKKLGAMNAAKDYLCSNNQVNLKEMAMNNGAQCARKTDLNEFGCNIQQGAQPTFVQMLPSPNRQTLKYGTSIILSMNSYNGDDCKYIADVTNCILDKYTRGTDFCSSRASTHFGRIFDVMLQGVQCKTGGYSTFNTFDSSNSFNNNPTFNRFPSGSSGGSSNGGVNFPNNNQNNFGSNSGSFPQNFPQGSASNFGGQGTNNFGSNSGSNWPQNQNDFGMNSGNNWPQQNPNSFGVNSGSNWPQQNPSGMGQSSGSFGQSSNNFGQSSGFGSSGTIPPYNRRPYNNSGSAIQTTMAMVVTTIFTACLVF</sequence>
<name>E9G571_DAPPU</name>
<feature type="compositionally biased region" description="Low complexity" evidence="1">
    <location>
        <begin position="435"/>
        <end position="461"/>
    </location>
</feature>
<dbReference type="InParanoid" id="E9G571"/>
<dbReference type="AlphaFoldDB" id="E9G571"/>
<evidence type="ECO:0000313" key="2">
    <source>
        <dbReference type="EMBL" id="EFX85423.1"/>
    </source>
</evidence>
<feature type="region of interest" description="Disordered" evidence="1">
    <location>
        <begin position="336"/>
        <end position="468"/>
    </location>
</feature>
<accession>E9G571</accession>
<organism evidence="2 3">
    <name type="scientific">Daphnia pulex</name>
    <name type="common">Water flea</name>
    <dbReference type="NCBI Taxonomy" id="6669"/>
    <lineage>
        <taxon>Eukaryota</taxon>
        <taxon>Metazoa</taxon>
        <taxon>Ecdysozoa</taxon>
        <taxon>Arthropoda</taxon>
        <taxon>Crustacea</taxon>
        <taxon>Branchiopoda</taxon>
        <taxon>Diplostraca</taxon>
        <taxon>Cladocera</taxon>
        <taxon>Anomopoda</taxon>
        <taxon>Daphniidae</taxon>
        <taxon>Daphnia</taxon>
    </lineage>
</organism>